<organism evidence="1 2">
    <name type="scientific">Somion occarium</name>
    <dbReference type="NCBI Taxonomy" id="3059160"/>
    <lineage>
        <taxon>Eukaryota</taxon>
        <taxon>Fungi</taxon>
        <taxon>Dikarya</taxon>
        <taxon>Basidiomycota</taxon>
        <taxon>Agaricomycotina</taxon>
        <taxon>Agaricomycetes</taxon>
        <taxon>Polyporales</taxon>
        <taxon>Cerrenaceae</taxon>
        <taxon>Somion</taxon>
    </lineage>
</organism>
<evidence type="ECO:0000313" key="1">
    <source>
        <dbReference type="EMBL" id="CAL1697675.1"/>
    </source>
</evidence>
<evidence type="ECO:0000313" key="2">
    <source>
        <dbReference type="Proteomes" id="UP001497453"/>
    </source>
</evidence>
<protein>
    <submittedName>
        <fullName evidence="1">Uncharacterized protein</fullName>
    </submittedName>
</protein>
<gene>
    <name evidence="1" type="ORF">GFSPODELE1_LOCUS1787</name>
</gene>
<dbReference type="Proteomes" id="UP001497453">
    <property type="component" value="Chromosome 10"/>
</dbReference>
<sequence length="113" mass="12563">MVEALKDQGHFFTFHPSFPPSSTCFGFCLRLFIHSIHCDRRVQLSVSLSVSTDSLACASLATGHLVPAELVDALFVDCPFERKKAGGKRNWIRGRGITNFTYSINVQYITPSP</sequence>
<accession>A0ABP1CPT6</accession>
<dbReference type="EMBL" id="OZ037953">
    <property type="protein sequence ID" value="CAL1697675.1"/>
    <property type="molecule type" value="Genomic_DNA"/>
</dbReference>
<name>A0ABP1CPT6_9APHY</name>
<reference evidence="2" key="1">
    <citation type="submission" date="2024-04" db="EMBL/GenBank/DDBJ databases">
        <authorList>
            <person name="Shaw F."/>
            <person name="Minotto A."/>
        </authorList>
    </citation>
    <scope>NUCLEOTIDE SEQUENCE [LARGE SCALE GENOMIC DNA]</scope>
</reference>
<keyword evidence="2" id="KW-1185">Reference proteome</keyword>
<proteinExistence type="predicted"/>